<accession>A0A835TIL7</accession>
<feature type="region of interest" description="Disordered" evidence="1">
    <location>
        <begin position="1"/>
        <end position="56"/>
    </location>
</feature>
<dbReference type="Proteomes" id="UP000613740">
    <property type="component" value="Unassembled WGS sequence"/>
</dbReference>
<dbReference type="OrthoDB" id="541652at2759"/>
<reference evidence="2" key="1">
    <citation type="journal article" date="2020" name="bioRxiv">
        <title>Comparative genomics of Chlamydomonas.</title>
        <authorList>
            <person name="Craig R.J."/>
            <person name="Hasan A.R."/>
            <person name="Ness R.W."/>
            <person name="Keightley P.D."/>
        </authorList>
    </citation>
    <scope>NUCLEOTIDE SEQUENCE</scope>
    <source>
        <strain evidence="2">CCAP 11/173</strain>
    </source>
</reference>
<feature type="compositionally biased region" description="Gly residues" evidence="1">
    <location>
        <begin position="138"/>
        <end position="164"/>
    </location>
</feature>
<feature type="compositionally biased region" description="Low complexity" evidence="1">
    <location>
        <begin position="23"/>
        <end position="46"/>
    </location>
</feature>
<evidence type="ECO:0000256" key="1">
    <source>
        <dbReference type="SAM" id="MobiDB-lite"/>
    </source>
</evidence>
<sequence length="235" mass="22219">MLHAKPSVRPCGTGRRALVVTASGPGSFPSRPGGSSRVPMSPVGSGDEVPSDAEGDVPVVGIRPSGGAFRGTPTPEPGSAGHVGILAFDRPGGGATRFNMPSSSTLTPASGPTSPIDSPSRFTRPAGGAARMFPSAVSGGGGGGGSGSTGGSGGGGSGGSGGAGGDDEPLGFSSLAPWALAYVGICGALYAAHETILKKPAPPKKTCCGGKKAAAAADAAAAPAADAKAGKGKGK</sequence>
<gene>
    <name evidence="2" type="ORF">HYH02_006583</name>
</gene>
<feature type="compositionally biased region" description="Polar residues" evidence="1">
    <location>
        <begin position="99"/>
        <end position="121"/>
    </location>
</feature>
<evidence type="ECO:0000313" key="2">
    <source>
        <dbReference type="EMBL" id="KAG2439056.1"/>
    </source>
</evidence>
<dbReference type="EMBL" id="JAEHOD010000041">
    <property type="protein sequence ID" value="KAG2439056.1"/>
    <property type="molecule type" value="Genomic_DNA"/>
</dbReference>
<organism evidence="2 3">
    <name type="scientific">Chlamydomonas schloesseri</name>
    <dbReference type="NCBI Taxonomy" id="2026947"/>
    <lineage>
        <taxon>Eukaryota</taxon>
        <taxon>Viridiplantae</taxon>
        <taxon>Chlorophyta</taxon>
        <taxon>core chlorophytes</taxon>
        <taxon>Chlorophyceae</taxon>
        <taxon>CS clade</taxon>
        <taxon>Chlamydomonadales</taxon>
        <taxon>Chlamydomonadaceae</taxon>
        <taxon>Chlamydomonas</taxon>
    </lineage>
</organism>
<comment type="caution">
    <text evidence="2">The sequence shown here is derived from an EMBL/GenBank/DDBJ whole genome shotgun (WGS) entry which is preliminary data.</text>
</comment>
<protein>
    <submittedName>
        <fullName evidence="2">Uncharacterized protein</fullName>
    </submittedName>
</protein>
<keyword evidence="3" id="KW-1185">Reference proteome</keyword>
<proteinExistence type="predicted"/>
<feature type="region of interest" description="Disordered" evidence="1">
    <location>
        <begin position="92"/>
        <end position="165"/>
    </location>
</feature>
<name>A0A835TIL7_9CHLO</name>
<evidence type="ECO:0000313" key="3">
    <source>
        <dbReference type="Proteomes" id="UP000613740"/>
    </source>
</evidence>
<dbReference type="AlphaFoldDB" id="A0A835TIL7"/>